<evidence type="ECO:0000259" key="1">
    <source>
        <dbReference type="Pfam" id="PF08240"/>
    </source>
</evidence>
<comment type="caution">
    <text evidence="2">The sequence shown here is derived from an EMBL/GenBank/DDBJ whole genome shotgun (WGS) entry which is preliminary data.</text>
</comment>
<evidence type="ECO:0000313" key="3">
    <source>
        <dbReference type="Proteomes" id="UP000236021"/>
    </source>
</evidence>
<feature type="domain" description="Alcohol dehydrogenase-like N-terminal" evidence="1">
    <location>
        <begin position="3"/>
        <end position="38"/>
    </location>
</feature>
<accession>A0ABX4VZ23</accession>
<protein>
    <recommendedName>
        <fullName evidence="1">Alcohol dehydrogenase-like N-terminal domain-containing protein</fullName>
    </recommendedName>
</protein>
<evidence type="ECO:0000313" key="2">
    <source>
        <dbReference type="EMBL" id="PNF85163.1"/>
    </source>
</evidence>
<dbReference type="EMBL" id="POUI01000002">
    <property type="protein sequence ID" value="PNF85163.1"/>
    <property type="molecule type" value="Genomic_DNA"/>
</dbReference>
<sequence>MLVATGLCHTDLICRDQHYPVPLPMVLGHEGPGVVPAIQS</sequence>
<keyword evidence="3" id="KW-1185">Reference proteome</keyword>
<dbReference type="InterPro" id="IPR013154">
    <property type="entry name" value="ADH-like_N"/>
</dbReference>
<organism evidence="2 3">
    <name type="scientific">Stutzerimonas decontaminans</name>
    <dbReference type="NCBI Taxonomy" id="3022791"/>
    <lineage>
        <taxon>Bacteria</taxon>
        <taxon>Pseudomonadati</taxon>
        <taxon>Pseudomonadota</taxon>
        <taxon>Gammaproteobacteria</taxon>
        <taxon>Pseudomonadales</taxon>
        <taxon>Pseudomonadaceae</taxon>
        <taxon>Stutzerimonas</taxon>
    </lineage>
</organism>
<dbReference type="Gene3D" id="3.90.180.10">
    <property type="entry name" value="Medium-chain alcohol dehydrogenases, catalytic domain"/>
    <property type="match status" value="1"/>
</dbReference>
<dbReference type="InterPro" id="IPR011032">
    <property type="entry name" value="GroES-like_sf"/>
</dbReference>
<dbReference type="SUPFAM" id="SSF50129">
    <property type="entry name" value="GroES-like"/>
    <property type="match status" value="1"/>
</dbReference>
<gene>
    <name evidence="2" type="ORF">CXK93_13005</name>
</gene>
<name>A0ABX4VZ23_9GAMM</name>
<dbReference type="Pfam" id="PF08240">
    <property type="entry name" value="ADH_N"/>
    <property type="match status" value="1"/>
</dbReference>
<reference evidence="2 3" key="1">
    <citation type="submission" date="2018-01" db="EMBL/GenBank/DDBJ databases">
        <title>Denitrification phenotypes of diverse strains of Pseudomonas stutzeri.</title>
        <authorList>
            <person name="Milligan D.A."/>
            <person name="Bergaust L."/>
            <person name="Bakken L.R."/>
            <person name="Frostegard A."/>
        </authorList>
    </citation>
    <scope>NUCLEOTIDE SEQUENCE [LARGE SCALE GENOMIC DNA]</scope>
    <source>
        <strain evidence="2 3">ST27MN3</strain>
    </source>
</reference>
<proteinExistence type="predicted"/>
<dbReference type="Proteomes" id="UP000236021">
    <property type="component" value="Unassembled WGS sequence"/>
</dbReference>